<name>A0ABQ2WUL6_9ALTE</name>
<evidence type="ECO:0000256" key="1">
    <source>
        <dbReference type="SAM" id="SignalP"/>
    </source>
</evidence>
<feature type="chain" id="PRO_5047322703" evidence="1">
    <location>
        <begin position="23"/>
        <end position="264"/>
    </location>
</feature>
<evidence type="ECO:0000313" key="2">
    <source>
        <dbReference type="EMBL" id="GGW69119.1"/>
    </source>
</evidence>
<dbReference type="EMBL" id="BMYR01000011">
    <property type="protein sequence ID" value="GGW69119.1"/>
    <property type="molecule type" value="Genomic_DNA"/>
</dbReference>
<gene>
    <name evidence="2" type="ORF">GCM10008111_26520</name>
</gene>
<protein>
    <submittedName>
        <fullName evidence="2">ABC transporter substrate-binding protein</fullName>
    </submittedName>
</protein>
<organism evidence="2 3">
    <name type="scientific">Alishewanella tabrizica</name>
    <dbReference type="NCBI Taxonomy" id="671278"/>
    <lineage>
        <taxon>Bacteria</taxon>
        <taxon>Pseudomonadati</taxon>
        <taxon>Pseudomonadota</taxon>
        <taxon>Gammaproteobacteria</taxon>
        <taxon>Alteromonadales</taxon>
        <taxon>Alteromonadaceae</taxon>
        <taxon>Alishewanella</taxon>
    </lineage>
</organism>
<accession>A0ABQ2WUL6</accession>
<feature type="signal peptide" evidence="1">
    <location>
        <begin position="1"/>
        <end position="22"/>
    </location>
</feature>
<dbReference type="SUPFAM" id="SSF53850">
    <property type="entry name" value="Periplasmic binding protein-like II"/>
    <property type="match status" value="1"/>
</dbReference>
<sequence>MITFYKNTLLSLLCWLALPSLAFDKIPVKVGAYEFPPYVQLQQHQVNGLTVELIALLNQLQQKYHFELVMTTAVRRHQDFKQGLFDAIFFEDINWGWKQREMPLHHSAAFAQDDEVFIALRSKAKSQLWFDDLSGKTIAGILGYHYRIADYQTDPKLLASQYLMIPVTDHNASIELVLKQRTDTAIVTRSFLAQYLNLKPHHREILLISERIDQRYQHQLLLDAEHSLDINTLYQWVFHLLQQPVMQQALTKQGLQLLPPAIPN</sequence>
<dbReference type="Proteomes" id="UP000634667">
    <property type="component" value="Unassembled WGS sequence"/>
</dbReference>
<keyword evidence="1" id="KW-0732">Signal</keyword>
<proteinExistence type="predicted"/>
<keyword evidence="3" id="KW-1185">Reference proteome</keyword>
<reference evidence="3" key="1">
    <citation type="journal article" date="2019" name="Int. J. Syst. Evol. Microbiol.">
        <title>The Global Catalogue of Microorganisms (GCM) 10K type strain sequencing project: providing services to taxonomists for standard genome sequencing and annotation.</title>
        <authorList>
            <consortium name="The Broad Institute Genomics Platform"/>
            <consortium name="The Broad Institute Genome Sequencing Center for Infectious Disease"/>
            <person name="Wu L."/>
            <person name="Ma J."/>
        </authorList>
    </citation>
    <scope>NUCLEOTIDE SEQUENCE [LARGE SCALE GENOMIC DNA]</scope>
    <source>
        <strain evidence="3">KCTC 23723</strain>
    </source>
</reference>
<dbReference type="RefSeq" id="WP_189483716.1">
    <property type="nucleotide sequence ID" value="NZ_BMYR01000011.1"/>
</dbReference>
<dbReference type="Gene3D" id="3.40.190.10">
    <property type="entry name" value="Periplasmic binding protein-like II"/>
    <property type="match status" value="2"/>
</dbReference>
<comment type="caution">
    <text evidence="2">The sequence shown here is derived from an EMBL/GenBank/DDBJ whole genome shotgun (WGS) entry which is preliminary data.</text>
</comment>
<evidence type="ECO:0000313" key="3">
    <source>
        <dbReference type="Proteomes" id="UP000634667"/>
    </source>
</evidence>